<keyword evidence="2" id="KW-1185">Reference proteome</keyword>
<accession>A0A4Y2EUV7</accession>
<dbReference type="AlphaFoldDB" id="A0A4Y2EUV7"/>
<dbReference type="Proteomes" id="UP000499080">
    <property type="component" value="Unassembled WGS sequence"/>
</dbReference>
<evidence type="ECO:0000313" key="1">
    <source>
        <dbReference type="EMBL" id="GBM33042.1"/>
    </source>
</evidence>
<protein>
    <submittedName>
        <fullName evidence="1">Uncharacterized protein</fullName>
    </submittedName>
</protein>
<reference evidence="1 2" key="1">
    <citation type="journal article" date="2019" name="Sci. Rep.">
        <title>Orb-weaving spider Araneus ventricosus genome elucidates the spidroin gene catalogue.</title>
        <authorList>
            <person name="Kono N."/>
            <person name="Nakamura H."/>
            <person name="Ohtoshi R."/>
            <person name="Moran D.A.P."/>
            <person name="Shinohara A."/>
            <person name="Yoshida Y."/>
            <person name="Fujiwara M."/>
            <person name="Mori M."/>
            <person name="Tomita M."/>
            <person name="Arakawa K."/>
        </authorList>
    </citation>
    <scope>NUCLEOTIDE SEQUENCE [LARGE SCALE GENOMIC DNA]</scope>
</reference>
<dbReference type="EMBL" id="BGPR01000723">
    <property type="protein sequence ID" value="GBM33042.1"/>
    <property type="molecule type" value="Genomic_DNA"/>
</dbReference>
<proteinExistence type="predicted"/>
<gene>
    <name evidence="1" type="ORF">AVEN_126047_1</name>
</gene>
<name>A0A4Y2EUV7_ARAVE</name>
<sequence>MPFVPSLGFFHPFKSKNYAHHSRRLQSELSSFFDPPIPPPHTADFRFSSLVARSQTRQNLCFAAILAARHSKGHPAIPKTYYSIRLETIRIPPVQSI</sequence>
<comment type="caution">
    <text evidence="1">The sequence shown here is derived from an EMBL/GenBank/DDBJ whole genome shotgun (WGS) entry which is preliminary data.</text>
</comment>
<evidence type="ECO:0000313" key="2">
    <source>
        <dbReference type="Proteomes" id="UP000499080"/>
    </source>
</evidence>
<organism evidence="1 2">
    <name type="scientific">Araneus ventricosus</name>
    <name type="common">Orbweaver spider</name>
    <name type="synonym">Epeira ventricosa</name>
    <dbReference type="NCBI Taxonomy" id="182803"/>
    <lineage>
        <taxon>Eukaryota</taxon>
        <taxon>Metazoa</taxon>
        <taxon>Ecdysozoa</taxon>
        <taxon>Arthropoda</taxon>
        <taxon>Chelicerata</taxon>
        <taxon>Arachnida</taxon>
        <taxon>Araneae</taxon>
        <taxon>Araneomorphae</taxon>
        <taxon>Entelegynae</taxon>
        <taxon>Araneoidea</taxon>
        <taxon>Araneidae</taxon>
        <taxon>Araneus</taxon>
    </lineage>
</organism>